<organism evidence="1 2">
    <name type="scientific">Hymenobacter busanensis</name>
    <dbReference type="NCBI Taxonomy" id="2607656"/>
    <lineage>
        <taxon>Bacteria</taxon>
        <taxon>Pseudomonadati</taxon>
        <taxon>Bacteroidota</taxon>
        <taxon>Cytophagia</taxon>
        <taxon>Cytophagales</taxon>
        <taxon>Hymenobacteraceae</taxon>
        <taxon>Hymenobacter</taxon>
    </lineage>
</organism>
<gene>
    <name evidence="1" type="ORF">F0P96_17710</name>
</gene>
<dbReference type="RefSeq" id="WP_151080258.1">
    <property type="nucleotide sequence ID" value="NZ_CP047647.1"/>
</dbReference>
<proteinExistence type="predicted"/>
<accession>A0A7L5A2J2</accession>
<dbReference type="Pfam" id="PF12412">
    <property type="entry name" value="DUF3667"/>
    <property type="match status" value="1"/>
</dbReference>
<dbReference type="EMBL" id="VTWU01000007">
    <property type="protein sequence ID" value="KAA9327076.1"/>
    <property type="molecule type" value="Genomic_DNA"/>
</dbReference>
<dbReference type="InterPro" id="IPR022134">
    <property type="entry name" value="DUF3667"/>
</dbReference>
<evidence type="ECO:0000313" key="1">
    <source>
        <dbReference type="EMBL" id="KAA9327076.1"/>
    </source>
</evidence>
<dbReference type="AlphaFoldDB" id="A0A7L5A2J2"/>
<sequence length="291" mass="32090">METLAFPALADAPPAVHPAPHACLNCGTTLHDHFCARCGQSADTHRFTTRHLLHEIPHSIWHVDKGLLYTLREMLLRPGAALRGYLAGQRRPHFAPLSFMLLLVSISTFLMSALHIVPFDMSDASVPAATRRMQLEMFGPLIKYMSWFFVLGLPLTAALTRRVLRRGGFNYAECILINAFVIGATTAVTMCFIPLMRVFSGSAGIVLVTWASSLTMFALQTRAYGQLLEHTGLSPAGRYLRGLVASVGGYFLMLLFIGLIIVGVAFPRIMQQTREQMQAQRAAQAALHPAR</sequence>
<name>A0A7L5A2J2_9BACT</name>
<comment type="caution">
    <text evidence="1">The sequence shown here is derived from an EMBL/GenBank/DDBJ whole genome shotgun (WGS) entry which is preliminary data.</text>
</comment>
<evidence type="ECO:0000313" key="2">
    <source>
        <dbReference type="Proteomes" id="UP000326380"/>
    </source>
</evidence>
<protein>
    <submittedName>
        <fullName evidence="1">DUF3667 domain-containing protein</fullName>
    </submittedName>
</protein>
<keyword evidence="2" id="KW-1185">Reference proteome</keyword>
<reference evidence="1 2" key="1">
    <citation type="submission" date="2019-09" db="EMBL/GenBank/DDBJ databases">
        <title>Genome sequence of Hymenobacter sp. M3.</title>
        <authorList>
            <person name="Srinivasan S."/>
        </authorList>
    </citation>
    <scope>NUCLEOTIDE SEQUENCE [LARGE SCALE GENOMIC DNA]</scope>
    <source>
        <strain evidence="1 2">M3</strain>
    </source>
</reference>
<dbReference type="Proteomes" id="UP000326380">
    <property type="component" value="Unassembled WGS sequence"/>
</dbReference>